<feature type="compositionally biased region" description="Polar residues" evidence="2">
    <location>
        <begin position="359"/>
        <end position="388"/>
    </location>
</feature>
<feature type="region of interest" description="Disordered" evidence="2">
    <location>
        <begin position="64"/>
        <end position="88"/>
    </location>
</feature>
<dbReference type="Proteomes" id="UP000494165">
    <property type="component" value="Unassembled WGS sequence"/>
</dbReference>
<dbReference type="InterPro" id="IPR050719">
    <property type="entry name" value="Cortactin-Actin_Reg"/>
</dbReference>
<dbReference type="AlphaFoldDB" id="A0A8S1CDL9"/>
<evidence type="ECO:0000313" key="5">
    <source>
        <dbReference type="Proteomes" id="UP000494165"/>
    </source>
</evidence>
<evidence type="ECO:0000313" key="4">
    <source>
        <dbReference type="EMBL" id="CAB3363379.1"/>
    </source>
</evidence>
<feature type="region of interest" description="Disordered" evidence="2">
    <location>
        <begin position="351"/>
        <end position="445"/>
    </location>
</feature>
<dbReference type="PANTHER" id="PTHR23166">
    <property type="entry name" value="FILAMIN/GPBP-INTERACTING PROTEIN"/>
    <property type="match status" value="1"/>
</dbReference>
<dbReference type="InterPro" id="IPR019131">
    <property type="entry name" value="Cortactin-binding_p2_N"/>
</dbReference>
<name>A0A8S1CDL9_9INSE</name>
<protein>
    <recommendedName>
        <fullName evidence="3">Cortactin-binding protein-2 N-terminal domain-containing protein</fullName>
    </recommendedName>
</protein>
<keyword evidence="5" id="KW-1185">Reference proteome</keyword>
<feature type="region of interest" description="Disordered" evidence="2">
    <location>
        <begin position="1"/>
        <end position="22"/>
    </location>
</feature>
<reference evidence="4 5" key="1">
    <citation type="submission" date="2020-04" db="EMBL/GenBank/DDBJ databases">
        <authorList>
            <person name="Alioto T."/>
            <person name="Alioto T."/>
            <person name="Gomez Garrido J."/>
        </authorList>
    </citation>
    <scope>NUCLEOTIDE SEQUENCE [LARGE SCALE GENOMIC DNA]</scope>
</reference>
<dbReference type="OrthoDB" id="6021133at2759"/>
<proteinExistence type="predicted"/>
<feature type="domain" description="Cortactin-binding protein-2 N-terminal" evidence="3">
    <location>
        <begin position="21"/>
        <end position="208"/>
    </location>
</feature>
<sequence>MQTQEQEKLSSSTLKRNPKMDLSSTDLLKLLSHLEGELQARDVAIAVLKSEKVKQMLVQNRYRTAPAQSEPMDALQRDSTQVKDSRVDETQIRGLADRQVASIENLIRQNRKMQLHMTSILKDAEVRHQKVVQELEEEKCKHEHDTAQGDDITYGLEKDRTRLKQELDVERLAKKKLEKELKKAMDQAEEEREKQKQIVLILLEDRKKAIMKYIEERKRSEDLAQILSEEKGRVDSMAEGLEEESKKALQMEAELEKHLAEFDTERQQLRAALAKEEKRAREAEVELEALKRKMMDGATGPSATMRPRSAVAPQLVPKPANLTAAGMTSSVVSKVVQPTATVSSVPVCAPTTGIARSVSPGQTLRPTPAEATQSNQTMPTSPKLSPVSNLMPVAPNSGAAPAVSPVAKKLAPVVRGTPPPVPPNKPVVPPKKPTDLDAKPSKILS</sequence>
<dbReference type="EMBL" id="CADEPI010000012">
    <property type="protein sequence ID" value="CAB3363379.1"/>
    <property type="molecule type" value="Genomic_DNA"/>
</dbReference>
<evidence type="ECO:0000259" key="3">
    <source>
        <dbReference type="Pfam" id="PF09727"/>
    </source>
</evidence>
<dbReference type="Pfam" id="PF09727">
    <property type="entry name" value="CortBP2"/>
    <property type="match status" value="1"/>
</dbReference>
<evidence type="ECO:0000256" key="1">
    <source>
        <dbReference type="ARBA" id="ARBA00023054"/>
    </source>
</evidence>
<feature type="compositionally biased region" description="Basic and acidic residues" evidence="2">
    <location>
        <begin position="432"/>
        <end position="445"/>
    </location>
</feature>
<evidence type="ECO:0000256" key="2">
    <source>
        <dbReference type="SAM" id="MobiDB-lite"/>
    </source>
</evidence>
<gene>
    <name evidence="4" type="ORF">CLODIP_2_CD02260</name>
</gene>
<feature type="compositionally biased region" description="Pro residues" evidence="2">
    <location>
        <begin position="417"/>
        <end position="431"/>
    </location>
</feature>
<accession>A0A8S1CDL9</accession>
<organism evidence="4 5">
    <name type="scientific">Cloeon dipterum</name>
    <dbReference type="NCBI Taxonomy" id="197152"/>
    <lineage>
        <taxon>Eukaryota</taxon>
        <taxon>Metazoa</taxon>
        <taxon>Ecdysozoa</taxon>
        <taxon>Arthropoda</taxon>
        <taxon>Hexapoda</taxon>
        <taxon>Insecta</taxon>
        <taxon>Pterygota</taxon>
        <taxon>Palaeoptera</taxon>
        <taxon>Ephemeroptera</taxon>
        <taxon>Pisciforma</taxon>
        <taxon>Baetidae</taxon>
        <taxon>Cloeon</taxon>
    </lineage>
</organism>
<feature type="region of interest" description="Disordered" evidence="2">
    <location>
        <begin position="291"/>
        <end position="310"/>
    </location>
</feature>
<comment type="caution">
    <text evidence="4">The sequence shown here is derived from an EMBL/GenBank/DDBJ whole genome shotgun (WGS) entry which is preliminary data.</text>
</comment>
<dbReference type="PANTHER" id="PTHR23166:SF5">
    <property type="entry name" value="CTTNBP2 N-TERMINAL-LIKE PROTEIN"/>
    <property type="match status" value="1"/>
</dbReference>
<keyword evidence="1" id="KW-0175">Coiled coil</keyword>